<dbReference type="AlphaFoldDB" id="A0A672G5H8"/>
<sequence>MAASPVSCTVKPAVFLQIGDVKTDASRCGVCVVDVSLPCGRPANIEEISFQNCYTSSVTVRLLRRGSGPDSSPRWSTAVRELQLMENPHTEGGSQDHVHIHRTQMEVDPDRVVLLRLILRQPSSAWLSFSLEDIKVFPHLDPDPEKELSDWLSDLTLVEQHPDVEGLPDPRTVSSSIQQMWALTEVMQSSQTTASMGRFHVDGRYDVSLLSLD</sequence>
<dbReference type="GO" id="GO:0005654">
    <property type="term" value="C:nucleoplasm"/>
    <property type="evidence" value="ECO:0007669"/>
    <property type="project" value="TreeGrafter"/>
</dbReference>
<proteinExistence type="predicted"/>
<dbReference type="Proteomes" id="UP000472267">
    <property type="component" value="Chromosome 5"/>
</dbReference>
<accession>A0A672G5H8</accession>
<gene>
    <name evidence="1" type="primary">nicn1</name>
</gene>
<dbReference type="OMA" id="MWVLTEV"/>
<dbReference type="InterPro" id="IPR040235">
    <property type="entry name" value="Nicolin-1"/>
</dbReference>
<reference evidence="1" key="3">
    <citation type="submission" date="2025-09" db="UniProtKB">
        <authorList>
            <consortium name="Ensembl"/>
        </authorList>
    </citation>
    <scope>IDENTIFICATION</scope>
</reference>
<evidence type="ECO:0000313" key="1">
    <source>
        <dbReference type="Ensembl" id="ENSSFAP00005013492.1"/>
    </source>
</evidence>
<dbReference type="RefSeq" id="XP_029947853.1">
    <property type="nucleotide sequence ID" value="XM_030091993.1"/>
</dbReference>
<dbReference type="GeneID" id="115388726"/>
<dbReference type="CTD" id="84276"/>
<protein>
    <recommendedName>
        <fullName evidence="3">Nicolin 1</fullName>
    </recommendedName>
</protein>
<name>A0A672G5H8_SALFA</name>
<dbReference type="PANTHER" id="PTHR31239:SF2">
    <property type="entry name" value="NICOLIN-1"/>
    <property type="match status" value="1"/>
</dbReference>
<dbReference type="FunCoup" id="A0A672G5H8">
    <property type="interactions" value="680"/>
</dbReference>
<evidence type="ECO:0000313" key="2">
    <source>
        <dbReference type="Proteomes" id="UP000472267"/>
    </source>
</evidence>
<dbReference type="InParanoid" id="A0A672G5H8"/>
<reference evidence="1" key="2">
    <citation type="submission" date="2025-08" db="UniProtKB">
        <authorList>
            <consortium name="Ensembl"/>
        </authorList>
    </citation>
    <scope>IDENTIFICATION</scope>
</reference>
<dbReference type="Ensembl" id="ENSSFAT00005014061.1">
    <property type="protein sequence ID" value="ENSSFAP00005013492.1"/>
    <property type="gene ID" value="ENSSFAG00005007335.1"/>
</dbReference>
<dbReference type="RefSeq" id="XP_029947852.1">
    <property type="nucleotide sequence ID" value="XM_030091992.1"/>
</dbReference>
<dbReference type="OrthoDB" id="73161at2759"/>
<reference evidence="1" key="1">
    <citation type="submission" date="2019-06" db="EMBL/GenBank/DDBJ databases">
        <authorList>
            <consortium name="Wellcome Sanger Institute Data Sharing"/>
        </authorList>
    </citation>
    <scope>NUCLEOTIDE SEQUENCE [LARGE SCALE GENOMIC DNA]</scope>
</reference>
<dbReference type="PANTHER" id="PTHR31239">
    <property type="entry name" value="NICOLIN 1"/>
    <property type="match status" value="1"/>
</dbReference>
<evidence type="ECO:0008006" key="3">
    <source>
        <dbReference type="Google" id="ProtNLM"/>
    </source>
</evidence>
<organism evidence="1 2">
    <name type="scientific">Salarias fasciatus</name>
    <name type="common">Jewelled blenny</name>
    <name type="synonym">Blennius fasciatus</name>
    <dbReference type="NCBI Taxonomy" id="181472"/>
    <lineage>
        <taxon>Eukaryota</taxon>
        <taxon>Metazoa</taxon>
        <taxon>Chordata</taxon>
        <taxon>Craniata</taxon>
        <taxon>Vertebrata</taxon>
        <taxon>Euteleostomi</taxon>
        <taxon>Actinopterygii</taxon>
        <taxon>Neopterygii</taxon>
        <taxon>Teleostei</taxon>
        <taxon>Neoteleostei</taxon>
        <taxon>Acanthomorphata</taxon>
        <taxon>Ovalentaria</taxon>
        <taxon>Blenniimorphae</taxon>
        <taxon>Blenniiformes</taxon>
        <taxon>Blennioidei</taxon>
        <taxon>Blenniidae</taxon>
        <taxon>Salariinae</taxon>
        <taxon>Salarias</taxon>
    </lineage>
</organism>
<keyword evidence="2" id="KW-1185">Reference proteome</keyword>